<gene>
    <name evidence="2" type="ORF">KDA27_16280</name>
</gene>
<comment type="caution">
    <text evidence="2">The sequence shown here is derived from an EMBL/GenBank/DDBJ whole genome shotgun (WGS) entry which is preliminary data.</text>
</comment>
<feature type="region of interest" description="Disordered" evidence="1">
    <location>
        <begin position="279"/>
        <end position="298"/>
    </location>
</feature>
<sequence length="818" mass="92324">MNVCRLAWILCFVWAIGSGCAGGLEPYKPRRPEPQPRPRQLLFPERTLLEPRTETAEQTLGRIESVFREIAEAESPSERGIRDELDAEVTSIRAAVDQLNLGAGAVMRLRLGTPTDAELLEFKQAASLHMRWALARMREGNADDRVRGAGLLEEARTFDPDDVILATVQATYLDMAGFRSNAIRALDDFERGHGSTDLIDLSRLRKHLRQWTLLGFSESIEEARALGERMVARRGGLDRAPAWLLMEMARLQFASDSLDVAEALASRVVERAKRDGLLAEDAASESAGTDAGSTSPDRGEPFIDVASLARANLVLGLSETKRLEHERAAPYFAQAKQLAGETPDLEQLSILLNVPWDLWSDEDKLDYDQSINQAKWIAQYWMRRDPIPATPRFFENEIDYCARVAEAYLRFDNVDIRQPGPMTDPGRALLRFGSPNRWERLGSGSSLTMESDASFDFSVHMTWRFDYDWDPAATTRKAILFEDRSGGRGYFAAQDSLRPPPWPFYRFDAGFLGRAYPFDTNVTRFRLPGGSTRVMVSYDTVLPNYSVRFPMQGLRYEGEARVQSAIFRSVGTGRFVLDGQGETVLDRERTYDGVREFRRRSGRLLIDGVPPGSFQIPSFLRLRDESGRTLHVGVDNSVEYEVAGFGSDGIEASDILITSELQGIVQPDVERELSPGWIAYGPDPDAIEVWPRASRRFLPGEDLAYYIEFYNLAQRLGVATVEVEVSLQKIDEDEEVAYEIVLGESKDRLIKFGARQWNVARSFGLGALEPGSYRIFIEAFDRVGRRKVQRTADFEVVRPDDMMAYYRWTTLPAPPRER</sequence>
<accession>A0A956NEL2</accession>
<reference evidence="2" key="2">
    <citation type="journal article" date="2021" name="Microbiome">
        <title>Successional dynamics and alternative stable states in a saline activated sludge microbial community over 9 years.</title>
        <authorList>
            <person name="Wang Y."/>
            <person name="Ye J."/>
            <person name="Ju F."/>
            <person name="Liu L."/>
            <person name="Boyd J.A."/>
            <person name="Deng Y."/>
            <person name="Parks D.H."/>
            <person name="Jiang X."/>
            <person name="Yin X."/>
            <person name="Woodcroft B.J."/>
            <person name="Tyson G.W."/>
            <person name="Hugenholtz P."/>
            <person name="Polz M.F."/>
            <person name="Zhang T."/>
        </authorList>
    </citation>
    <scope>NUCLEOTIDE SEQUENCE</scope>
    <source>
        <strain evidence="2">HKST-UBA02</strain>
    </source>
</reference>
<dbReference type="NCBIfam" id="TIGR04514">
    <property type="entry name" value="GWxTD_dom"/>
    <property type="match status" value="1"/>
</dbReference>
<evidence type="ECO:0000256" key="1">
    <source>
        <dbReference type="SAM" id="MobiDB-lite"/>
    </source>
</evidence>
<dbReference type="PROSITE" id="PS51257">
    <property type="entry name" value="PROKAR_LIPOPROTEIN"/>
    <property type="match status" value="1"/>
</dbReference>
<dbReference type="InterPro" id="IPR030959">
    <property type="entry name" value="GWxTD_dom"/>
</dbReference>
<organism evidence="2 3">
    <name type="scientific">Eiseniibacteriota bacterium</name>
    <dbReference type="NCBI Taxonomy" id="2212470"/>
    <lineage>
        <taxon>Bacteria</taxon>
        <taxon>Candidatus Eiseniibacteriota</taxon>
    </lineage>
</organism>
<dbReference type="Proteomes" id="UP000739538">
    <property type="component" value="Unassembled WGS sequence"/>
</dbReference>
<dbReference type="EMBL" id="JAGQHS010000095">
    <property type="protein sequence ID" value="MCA9757362.1"/>
    <property type="molecule type" value="Genomic_DNA"/>
</dbReference>
<evidence type="ECO:0000313" key="2">
    <source>
        <dbReference type="EMBL" id="MCA9757362.1"/>
    </source>
</evidence>
<reference evidence="2" key="1">
    <citation type="submission" date="2020-04" db="EMBL/GenBank/DDBJ databases">
        <authorList>
            <person name="Zhang T."/>
        </authorList>
    </citation>
    <scope>NUCLEOTIDE SEQUENCE</scope>
    <source>
        <strain evidence="2">HKST-UBA02</strain>
    </source>
</reference>
<name>A0A956NEL2_UNCEI</name>
<proteinExistence type="predicted"/>
<evidence type="ECO:0000313" key="3">
    <source>
        <dbReference type="Proteomes" id="UP000739538"/>
    </source>
</evidence>
<protein>
    <submittedName>
        <fullName evidence="2">GWxTD domain-containing protein</fullName>
    </submittedName>
</protein>
<dbReference type="AlphaFoldDB" id="A0A956NEL2"/>